<feature type="compositionally biased region" description="Polar residues" evidence="1">
    <location>
        <begin position="215"/>
        <end position="226"/>
    </location>
</feature>
<evidence type="ECO:0000313" key="2">
    <source>
        <dbReference type="EMBL" id="GBG81939.1"/>
    </source>
</evidence>
<evidence type="ECO:0000256" key="1">
    <source>
        <dbReference type="SAM" id="MobiDB-lite"/>
    </source>
</evidence>
<sequence>MNRAFFTRDYADLLDRSKFKEAVQETTKKQPVGVTDVTTEATKKKEESKKSKQTVDEKEEEMKRWVTSMFGCSFKILFDKLDNVDRKSKLEEAELEELRRLRAEKELRERKELASNDKRKRGGATPDKVRMKSVIRIKSRQPRRGFGISDDEEGGMATNPVSTTTTRTNLKVRFDQEGNKKDSGMDEIKGLLKELIAVVSTKAEPAEGKGKQAAAETSGNGASTVASGEGEEESEEEQDELGLAAYMHSRVENYKSMHYTHVRTMCLERGVSYIRKELGIMELARLDLEEYMRSLKQMECNRVTVTEPPEQGDDEQEDRTDVRKN</sequence>
<feature type="compositionally biased region" description="Acidic residues" evidence="1">
    <location>
        <begin position="229"/>
        <end position="238"/>
    </location>
</feature>
<feature type="compositionally biased region" description="Basic and acidic residues" evidence="1">
    <location>
        <begin position="41"/>
        <end position="60"/>
    </location>
</feature>
<dbReference type="Gramene" id="GBG81939">
    <property type="protein sequence ID" value="GBG81939"/>
    <property type="gene ID" value="CBR_g34122"/>
</dbReference>
<name>A0A388LHZ8_CHABU</name>
<feature type="region of interest" description="Disordered" evidence="1">
    <location>
        <begin position="202"/>
        <end position="238"/>
    </location>
</feature>
<dbReference type="AlphaFoldDB" id="A0A388LHZ8"/>
<feature type="compositionally biased region" description="Basic and acidic residues" evidence="1">
    <location>
        <begin position="106"/>
        <end position="117"/>
    </location>
</feature>
<comment type="caution">
    <text evidence="2">The sequence shown here is derived from an EMBL/GenBank/DDBJ whole genome shotgun (WGS) entry which is preliminary data.</text>
</comment>
<feature type="region of interest" description="Disordered" evidence="1">
    <location>
        <begin position="24"/>
        <end position="60"/>
    </location>
</feature>
<proteinExistence type="predicted"/>
<keyword evidence="3" id="KW-1185">Reference proteome</keyword>
<feature type="region of interest" description="Disordered" evidence="1">
    <location>
        <begin position="303"/>
        <end position="325"/>
    </location>
</feature>
<feature type="compositionally biased region" description="Basic residues" evidence="1">
    <location>
        <begin position="131"/>
        <end position="143"/>
    </location>
</feature>
<protein>
    <submittedName>
        <fullName evidence="2">Uncharacterized protein</fullName>
    </submittedName>
</protein>
<dbReference type="EMBL" id="BFEA01000391">
    <property type="protein sequence ID" value="GBG81939.1"/>
    <property type="molecule type" value="Genomic_DNA"/>
</dbReference>
<organism evidence="2 3">
    <name type="scientific">Chara braunii</name>
    <name type="common">Braun's stonewort</name>
    <dbReference type="NCBI Taxonomy" id="69332"/>
    <lineage>
        <taxon>Eukaryota</taxon>
        <taxon>Viridiplantae</taxon>
        <taxon>Streptophyta</taxon>
        <taxon>Charophyceae</taxon>
        <taxon>Charales</taxon>
        <taxon>Characeae</taxon>
        <taxon>Chara</taxon>
    </lineage>
</organism>
<gene>
    <name evidence="2" type="ORF">CBR_g34122</name>
</gene>
<feature type="region of interest" description="Disordered" evidence="1">
    <location>
        <begin position="106"/>
        <end position="163"/>
    </location>
</feature>
<dbReference type="Proteomes" id="UP000265515">
    <property type="component" value="Unassembled WGS sequence"/>
</dbReference>
<accession>A0A388LHZ8</accession>
<reference evidence="2 3" key="1">
    <citation type="journal article" date="2018" name="Cell">
        <title>The Chara Genome: Secondary Complexity and Implications for Plant Terrestrialization.</title>
        <authorList>
            <person name="Nishiyama T."/>
            <person name="Sakayama H."/>
            <person name="Vries J.D."/>
            <person name="Buschmann H."/>
            <person name="Saint-Marcoux D."/>
            <person name="Ullrich K.K."/>
            <person name="Haas F.B."/>
            <person name="Vanderstraeten L."/>
            <person name="Becker D."/>
            <person name="Lang D."/>
            <person name="Vosolsobe S."/>
            <person name="Rombauts S."/>
            <person name="Wilhelmsson P.K.I."/>
            <person name="Janitza P."/>
            <person name="Kern R."/>
            <person name="Heyl A."/>
            <person name="Rumpler F."/>
            <person name="Villalobos L.I.A.C."/>
            <person name="Clay J.M."/>
            <person name="Skokan R."/>
            <person name="Toyoda A."/>
            <person name="Suzuki Y."/>
            <person name="Kagoshima H."/>
            <person name="Schijlen E."/>
            <person name="Tajeshwar N."/>
            <person name="Catarino B."/>
            <person name="Hetherington A.J."/>
            <person name="Saltykova A."/>
            <person name="Bonnot C."/>
            <person name="Breuninger H."/>
            <person name="Symeonidi A."/>
            <person name="Radhakrishnan G.V."/>
            <person name="Van Nieuwerburgh F."/>
            <person name="Deforce D."/>
            <person name="Chang C."/>
            <person name="Karol K.G."/>
            <person name="Hedrich R."/>
            <person name="Ulvskov P."/>
            <person name="Glockner G."/>
            <person name="Delwiche C.F."/>
            <person name="Petrasek J."/>
            <person name="Van de Peer Y."/>
            <person name="Friml J."/>
            <person name="Beilby M."/>
            <person name="Dolan L."/>
            <person name="Kohara Y."/>
            <person name="Sugano S."/>
            <person name="Fujiyama A."/>
            <person name="Delaux P.-M."/>
            <person name="Quint M."/>
            <person name="TheiBen G."/>
            <person name="Hagemann M."/>
            <person name="Harholt J."/>
            <person name="Dunand C."/>
            <person name="Zachgo S."/>
            <person name="Langdale J."/>
            <person name="Maumus F."/>
            <person name="Straeten D.V.D."/>
            <person name="Gould S.B."/>
            <person name="Rensing S.A."/>
        </authorList>
    </citation>
    <scope>NUCLEOTIDE SEQUENCE [LARGE SCALE GENOMIC DNA]</scope>
    <source>
        <strain evidence="2 3">S276</strain>
    </source>
</reference>
<evidence type="ECO:0000313" key="3">
    <source>
        <dbReference type="Proteomes" id="UP000265515"/>
    </source>
</evidence>